<protein>
    <submittedName>
        <fullName evidence="2">Nitrile hydratase accessory protein</fullName>
    </submittedName>
</protein>
<feature type="domain" description="Nitrile hydratase beta subunit-like N-terminal" evidence="1">
    <location>
        <begin position="8"/>
        <end position="87"/>
    </location>
</feature>
<reference evidence="3" key="1">
    <citation type="submission" date="2017-09" db="EMBL/GenBank/DDBJ databases">
        <authorList>
            <person name="Varghese N."/>
            <person name="Submissions S."/>
        </authorList>
    </citation>
    <scope>NUCLEOTIDE SEQUENCE [LARGE SCALE GENOMIC DNA]</scope>
    <source>
        <strain evidence="3">C7</strain>
    </source>
</reference>
<dbReference type="Gene3D" id="1.10.472.20">
    <property type="entry name" value="Nitrile hydratase, beta subunit"/>
    <property type="match status" value="1"/>
</dbReference>
<dbReference type="RefSeq" id="WP_219618006.1">
    <property type="nucleotide sequence ID" value="NZ_OCTN01000004.1"/>
</dbReference>
<name>A0A2C9CST1_9RHOB</name>
<dbReference type="InterPro" id="IPR049054">
    <property type="entry name" value="CN_hydtase_beta-like_N"/>
</dbReference>
<dbReference type="InterPro" id="IPR042262">
    <property type="entry name" value="CN_hydtase_beta_C"/>
</dbReference>
<evidence type="ECO:0000259" key="1">
    <source>
        <dbReference type="Pfam" id="PF21006"/>
    </source>
</evidence>
<accession>A0A2C9CST1</accession>
<dbReference type="NCBIfam" id="TIGR03889">
    <property type="entry name" value="nitrile_acc"/>
    <property type="match status" value="1"/>
</dbReference>
<dbReference type="Pfam" id="PF21006">
    <property type="entry name" value="NHase_beta_N"/>
    <property type="match status" value="1"/>
</dbReference>
<sequence>MLNLSEFPDAPPFEEPWQAQLFALTVALNEAGHLPWPEWAQAFGRRRAQGVDDASDYWPHWAETLSDEVTRRGIAGAEDIAALAMAWTRAAHATPHGFAVTLENDPMR</sequence>
<proteinExistence type="predicted"/>
<dbReference type="EMBL" id="OCTN01000004">
    <property type="protein sequence ID" value="SOH94416.1"/>
    <property type="molecule type" value="Genomic_DNA"/>
</dbReference>
<gene>
    <name evidence="2" type="ORF">SAMN06273572_104115</name>
</gene>
<dbReference type="AlphaFoldDB" id="A0A2C9CST1"/>
<dbReference type="InterPro" id="IPR023808">
    <property type="entry name" value="Nitrile_Hydratase_acc_put"/>
</dbReference>
<evidence type="ECO:0000313" key="3">
    <source>
        <dbReference type="Proteomes" id="UP000220034"/>
    </source>
</evidence>
<dbReference type="Proteomes" id="UP000220034">
    <property type="component" value="Unassembled WGS sequence"/>
</dbReference>
<evidence type="ECO:0000313" key="2">
    <source>
        <dbReference type="EMBL" id="SOH94416.1"/>
    </source>
</evidence>
<keyword evidence="3" id="KW-1185">Reference proteome</keyword>
<dbReference type="InterPro" id="IPR008990">
    <property type="entry name" value="Elect_transpt_acc-like_dom_sf"/>
</dbReference>
<dbReference type="SUPFAM" id="SSF50090">
    <property type="entry name" value="Electron transport accessory proteins"/>
    <property type="match status" value="1"/>
</dbReference>
<organism evidence="2 3">
    <name type="scientific">Pontivivens marinum</name>
    <dbReference type="NCBI Taxonomy" id="1690039"/>
    <lineage>
        <taxon>Bacteria</taxon>
        <taxon>Pseudomonadati</taxon>
        <taxon>Pseudomonadota</taxon>
        <taxon>Alphaproteobacteria</taxon>
        <taxon>Rhodobacterales</taxon>
        <taxon>Paracoccaceae</taxon>
        <taxon>Pontivivens</taxon>
    </lineage>
</organism>